<organism evidence="4">
    <name type="scientific">Homalodisca liturata</name>
    <dbReference type="NCBI Taxonomy" id="320908"/>
    <lineage>
        <taxon>Eukaryota</taxon>
        <taxon>Metazoa</taxon>
        <taxon>Ecdysozoa</taxon>
        <taxon>Arthropoda</taxon>
        <taxon>Hexapoda</taxon>
        <taxon>Insecta</taxon>
        <taxon>Pterygota</taxon>
        <taxon>Neoptera</taxon>
        <taxon>Paraneoptera</taxon>
        <taxon>Hemiptera</taxon>
        <taxon>Auchenorrhyncha</taxon>
        <taxon>Membracoidea</taxon>
        <taxon>Cicadellidae</taxon>
        <taxon>Cicadellinae</taxon>
        <taxon>Proconiini</taxon>
        <taxon>Homalodisca</taxon>
    </lineage>
</organism>
<evidence type="ECO:0000313" key="4">
    <source>
        <dbReference type="EMBL" id="JAT04505.1"/>
    </source>
</evidence>
<gene>
    <name evidence="4" type="ORF">g.18337</name>
</gene>
<dbReference type="EMBL" id="GECU01003202">
    <property type="protein sequence ID" value="JAT04505.1"/>
    <property type="molecule type" value="Transcribed_RNA"/>
</dbReference>
<accession>A0A1B6JZ80</accession>
<keyword evidence="1" id="KW-0472">Membrane</keyword>
<evidence type="ECO:0000259" key="3">
    <source>
        <dbReference type="Pfam" id="PF13843"/>
    </source>
</evidence>
<sequence>QKPSKYGIKLYMVSESTSGYIWNFQVYCGQSNVVTQIVINLLGNLAGEGRTLYTDRYYTSPTLATALEQLNTGIVGTVMPNRIGLPQELKKPRLEKGAQLCRRDGNILAICWRDKKDVHMLSTRHRAEMVTYTNKTGKEMTKPACVVGYNKNKYGVDLSDQRMSYGAFDHKSIKWWRKLFFHVILMCLVNCNIIYNKVNRKKITMTQFMKKLCGEMVVQEDVPPNTNGRHLSRLQTGKHFLEKIPVPEGKKRAQKRCKVCSLITKKQSGKAARRDTSYQCSECKIAMCKEPCFKTFHTKKNISA</sequence>
<evidence type="ECO:0000259" key="2">
    <source>
        <dbReference type="Pfam" id="PF13842"/>
    </source>
</evidence>
<protein>
    <submittedName>
        <fullName evidence="4">Uncharacterized protein</fullName>
    </submittedName>
</protein>
<feature type="non-terminal residue" evidence="4">
    <location>
        <position position="1"/>
    </location>
</feature>
<dbReference type="Pfam" id="PF13842">
    <property type="entry name" value="zf-Tnp_2"/>
    <property type="match status" value="1"/>
</dbReference>
<reference evidence="4" key="1">
    <citation type="submission" date="2015-11" db="EMBL/GenBank/DDBJ databases">
        <title>De novo transcriptome assembly of four potential Pierce s Disease insect vectors from Arizona vineyards.</title>
        <authorList>
            <person name="Tassone E.E."/>
        </authorList>
    </citation>
    <scope>NUCLEOTIDE SEQUENCE</scope>
</reference>
<keyword evidence="1" id="KW-1133">Transmembrane helix</keyword>
<feature type="transmembrane region" description="Helical" evidence="1">
    <location>
        <begin position="179"/>
        <end position="195"/>
    </location>
</feature>
<name>A0A1B6JZ80_9HEMI</name>
<dbReference type="AlphaFoldDB" id="A0A1B6JZ80"/>
<dbReference type="Pfam" id="PF13843">
    <property type="entry name" value="DDE_Tnp_1_7"/>
    <property type="match status" value="1"/>
</dbReference>
<dbReference type="PANTHER" id="PTHR46599">
    <property type="entry name" value="PIGGYBAC TRANSPOSABLE ELEMENT-DERIVED PROTEIN 4"/>
    <property type="match status" value="1"/>
</dbReference>
<dbReference type="InterPro" id="IPR032718">
    <property type="entry name" value="PGBD4_Znf_C"/>
</dbReference>
<feature type="domain" description="PiggyBac transposable element-derived protein 4 C-terminal zinc-finger" evidence="2">
    <location>
        <begin position="238"/>
        <end position="297"/>
    </location>
</feature>
<proteinExistence type="predicted"/>
<dbReference type="PANTHER" id="PTHR46599:SF3">
    <property type="entry name" value="PIGGYBAC TRANSPOSABLE ELEMENT-DERIVED PROTEIN 4"/>
    <property type="match status" value="1"/>
</dbReference>
<evidence type="ECO:0000256" key="1">
    <source>
        <dbReference type="SAM" id="Phobius"/>
    </source>
</evidence>
<dbReference type="InterPro" id="IPR029526">
    <property type="entry name" value="PGBD"/>
</dbReference>
<feature type="domain" description="PiggyBac transposable element-derived protein" evidence="3">
    <location>
        <begin position="1"/>
        <end position="190"/>
    </location>
</feature>
<keyword evidence="1" id="KW-0812">Transmembrane</keyword>